<protein>
    <submittedName>
        <fullName evidence="1">Uncharacterized protein</fullName>
    </submittedName>
</protein>
<accession>D2ZVX2</accession>
<name>D2ZVX2_NEIM2</name>
<evidence type="ECO:0000313" key="1">
    <source>
        <dbReference type="EMBL" id="EFC88716.1"/>
    </source>
</evidence>
<organism evidence="1 2">
    <name type="scientific">Neisseria mucosa (strain ATCC 25996 / DSM 4631 / NCTC 10774 / M26)</name>
    <dbReference type="NCBI Taxonomy" id="546266"/>
    <lineage>
        <taxon>Bacteria</taxon>
        <taxon>Pseudomonadati</taxon>
        <taxon>Pseudomonadota</taxon>
        <taxon>Betaproteobacteria</taxon>
        <taxon>Neisseriales</taxon>
        <taxon>Neisseriaceae</taxon>
        <taxon>Neisseria</taxon>
    </lineage>
</organism>
<dbReference type="STRING" id="546266.NEIMUCOT_04765"/>
<evidence type="ECO:0000313" key="2">
    <source>
        <dbReference type="Proteomes" id="UP000003344"/>
    </source>
</evidence>
<gene>
    <name evidence="1" type="ORF">NEIMUCOT_04765</name>
</gene>
<comment type="caution">
    <text evidence="1">The sequence shown here is derived from an EMBL/GenBank/DDBJ whole genome shotgun (WGS) entry which is preliminary data.</text>
</comment>
<dbReference type="Proteomes" id="UP000003344">
    <property type="component" value="Unassembled WGS sequence"/>
</dbReference>
<sequence>MIINLVNIKIKYKATKFLIFRRPIATNQRKRMIRCESREGLLIRFSFGCLIEK</sequence>
<proteinExistence type="predicted"/>
<dbReference type="AlphaFoldDB" id="D2ZVX2"/>
<reference evidence="1 2" key="1">
    <citation type="submission" date="2009-10" db="EMBL/GenBank/DDBJ databases">
        <authorList>
            <person name="Weinstock G."/>
            <person name="Sodergren E."/>
            <person name="Clifton S."/>
            <person name="Fulton L."/>
            <person name="Fulton B."/>
            <person name="Courtney L."/>
            <person name="Fronick C."/>
            <person name="Harrison M."/>
            <person name="Strong C."/>
            <person name="Farmer C."/>
            <person name="Delahaunty K."/>
            <person name="Markovic C."/>
            <person name="Hall O."/>
            <person name="Minx P."/>
            <person name="Tomlinson C."/>
            <person name="Mitreva M."/>
            <person name="Nelson J."/>
            <person name="Hou S."/>
            <person name="Wollam A."/>
            <person name="Pepin K.H."/>
            <person name="Johnson M."/>
            <person name="Bhonagiri V."/>
            <person name="Nash W.E."/>
            <person name="Warren W."/>
            <person name="Chinwalla A."/>
            <person name="Mardis E.R."/>
            <person name="Wilson R.K."/>
        </authorList>
    </citation>
    <scope>NUCLEOTIDE SEQUENCE [LARGE SCALE GENOMIC DNA]</scope>
    <source>
        <strain evidence="2">ATCC 25996 / DSM 4631 / NCTC 10774 / M26</strain>
    </source>
</reference>
<dbReference type="EMBL" id="ACDX02000006">
    <property type="protein sequence ID" value="EFC88716.1"/>
    <property type="molecule type" value="Genomic_DNA"/>
</dbReference>